<dbReference type="VEuPathDB" id="FungiDB:SCODWIG_02461"/>
<reference evidence="2" key="1">
    <citation type="submission" date="2018-06" db="EMBL/GenBank/DDBJ databases">
        <authorList>
            <person name="Guldener U."/>
        </authorList>
    </citation>
    <scope>NUCLEOTIDE SEQUENCE [LARGE SCALE GENOMIC DNA]</scope>
    <source>
        <strain evidence="2">UTAD17</strain>
    </source>
</reference>
<dbReference type="EMBL" id="UFAJ01000425">
    <property type="protein sequence ID" value="SSD60700.1"/>
    <property type="molecule type" value="Genomic_DNA"/>
</dbReference>
<sequence length="450" mass="52510">MSNFNSVLNYNITSPTYIISNLLLEFILKQGATNIVVEVDIQTSGYNYLKIVTNGNSYDKKLRYTLFQTKKFYQKVAAISKNLEICVKTPDEVIGEKWKIDKEGFMIENSLKRITSNTGVSILIEQDHDDKGEFTTASTIRNIKKTKKIINLNLLLMIAKFSLCYNKKVRLQLYSIMLTNKRNITTQSKFLQFSIPSNLERKRCFQNILWNLSRNNSIRLRWKNELSSQLKVLKINGLLIIETHFNELYKLIDQIVNQIYKNLKLTLPQCWFIEINLNDAGLLNHYEKYKELMTQQEAIANILFDGIINYYAANVEMCQDSDGKMFLILENITIAENHHIKKRRLCINDKNIMRKQLLEKSGKKAALDLNLVPEPIASLDTPCMDFDPKNFSYKLHYASELNWIFRKGIPSISIAGFIQNKIESLYKNEYFDEDELKFQICEEGWNIAYI</sequence>
<proteinExistence type="predicted"/>
<name>A0A376B996_9ASCO</name>
<dbReference type="OrthoDB" id="10263226at2759"/>
<dbReference type="Proteomes" id="UP000262825">
    <property type="component" value="Unassembled WGS sequence"/>
</dbReference>
<dbReference type="AlphaFoldDB" id="A0A376B996"/>
<evidence type="ECO:0000313" key="2">
    <source>
        <dbReference type="Proteomes" id="UP000262825"/>
    </source>
</evidence>
<gene>
    <name evidence="1" type="ORF">SCODWIG_02461</name>
</gene>
<keyword evidence="2" id="KW-1185">Reference proteome</keyword>
<accession>A0A376B996</accession>
<organism evidence="1 2">
    <name type="scientific">Saccharomycodes ludwigii</name>
    <dbReference type="NCBI Taxonomy" id="36035"/>
    <lineage>
        <taxon>Eukaryota</taxon>
        <taxon>Fungi</taxon>
        <taxon>Dikarya</taxon>
        <taxon>Ascomycota</taxon>
        <taxon>Saccharomycotina</taxon>
        <taxon>Saccharomycetes</taxon>
        <taxon>Saccharomycodales</taxon>
        <taxon>Saccharomycodaceae</taxon>
        <taxon>Saccharomycodes</taxon>
    </lineage>
</organism>
<protein>
    <submittedName>
        <fullName evidence="1">Uncharacterized protein</fullName>
    </submittedName>
</protein>
<evidence type="ECO:0000313" key="1">
    <source>
        <dbReference type="EMBL" id="SSD60700.1"/>
    </source>
</evidence>